<dbReference type="InterPro" id="IPR019786">
    <property type="entry name" value="Zinc_finger_PHD-type_CS"/>
</dbReference>
<dbReference type="PROSITE" id="PS51044">
    <property type="entry name" value="ZF_SP_RING"/>
    <property type="match status" value="1"/>
</dbReference>
<dbReference type="GO" id="GO:0005634">
    <property type="term" value="C:nucleus"/>
    <property type="evidence" value="ECO:0007669"/>
    <property type="project" value="UniProtKB-SubCell"/>
</dbReference>
<dbReference type="Pfam" id="PF02037">
    <property type="entry name" value="SAP"/>
    <property type="match status" value="1"/>
</dbReference>
<evidence type="ECO:0000259" key="14">
    <source>
        <dbReference type="PROSITE" id="PS51044"/>
    </source>
</evidence>
<accession>A0A328DLH1</accession>
<organism evidence="15 16">
    <name type="scientific">Cuscuta australis</name>
    <dbReference type="NCBI Taxonomy" id="267555"/>
    <lineage>
        <taxon>Eukaryota</taxon>
        <taxon>Viridiplantae</taxon>
        <taxon>Streptophyta</taxon>
        <taxon>Embryophyta</taxon>
        <taxon>Tracheophyta</taxon>
        <taxon>Spermatophyta</taxon>
        <taxon>Magnoliopsida</taxon>
        <taxon>eudicotyledons</taxon>
        <taxon>Gunneridae</taxon>
        <taxon>Pentapetalae</taxon>
        <taxon>asterids</taxon>
        <taxon>lamiids</taxon>
        <taxon>Solanales</taxon>
        <taxon>Convolvulaceae</taxon>
        <taxon>Cuscuteae</taxon>
        <taxon>Cuscuta</taxon>
        <taxon>Cuscuta subgen. Grammica</taxon>
        <taxon>Cuscuta sect. Cleistogrammica</taxon>
    </lineage>
</organism>
<dbReference type="GO" id="GO:0008270">
    <property type="term" value="F:zinc ion binding"/>
    <property type="evidence" value="ECO:0007669"/>
    <property type="project" value="UniProtKB-KW"/>
</dbReference>
<keyword evidence="7" id="KW-0833">Ubl conjugation pathway</keyword>
<feature type="region of interest" description="Disordered" evidence="11">
    <location>
        <begin position="784"/>
        <end position="822"/>
    </location>
</feature>
<keyword evidence="12" id="KW-0812">Transmembrane</keyword>
<dbReference type="UniPathway" id="UPA00886"/>
<dbReference type="InterPro" id="IPR004181">
    <property type="entry name" value="Znf_MIZ"/>
</dbReference>
<reference evidence="15 16" key="1">
    <citation type="submission" date="2018-06" db="EMBL/GenBank/DDBJ databases">
        <title>The Genome of Cuscuta australis (Dodder) Provides Insight into the Evolution of Plant Parasitism.</title>
        <authorList>
            <person name="Liu H."/>
        </authorList>
    </citation>
    <scope>NUCLEOTIDE SEQUENCE [LARGE SCALE GENOMIC DNA]</scope>
    <source>
        <strain evidence="16">cv. Yunnan</strain>
        <tissue evidence="15">Vines</tissue>
    </source>
</reference>
<feature type="transmembrane region" description="Helical" evidence="12">
    <location>
        <begin position="427"/>
        <end position="452"/>
    </location>
</feature>
<protein>
    <recommendedName>
        <fullName evidence="17">SP-RING-type domain-containing protein</fullName>
    </recommendedName>
</protein>
<comment type="subcellular location">
    <subcellularLocation>
        <location evidence="1">Nucleus</location>
    </subcellularLocation>
</comment>
<dbReference type="InterPro" id="IPR036361">
    <property type="entry name" value="SAP_dom_sf"/>
</dbReference>
<evidence type="ECO:0000256" key="1">
    <source>
        <dbReference type="ARBA" id="ARBA00004123"/>
    </source>
</evidence>
<evidence type="ECO:0000256" key="12">
    <source>
        <dbReference type="SAM" id="Phobius"/>
    </source>
</evidence>
<dbReference type="Gene3D" id="3.30.40.10">
    <property type="entry name" value="Zinc/RING finger domain, C3HC4 (zinc finger)"/>
    <property type="match status" value="2"/>
</dbReference>
<feature type="domain" description="SP-RING-type" evidence="14">
    <location>
        <begin position="346"/>
        <end position="429"/>
    </location>
</feature>
<dbReference type="InterPro" id="IPR011011">
    <property type="entry name" value="Znf_FYVE_PHD"/>
</dbReference>
<keyword evidence="12" id="KW-0472">Membrane</keyword>
<evidence type="ECO:0008006" key="17">
    <source>
        <dbReference type="Google" id="ProtNLM"/>
    </source>
</evidence>
<evidence type="ECO:0000256" key="7">
    <source>
        <dbReference type="ARBA" id="ARBA00022786"/>
    </source>
</evidence>
<feature type="domain" description="SAP" evidence="13">
    <location>
        <begin position="11"/>
        <end position="45"/>
    </location>
</feature>
<comment type="caution">
    <text evidence="15">The sequence shown here is derived from an EMBL/GenBank/DDBJ whole genome shotgun (WGS) entry which is preliminary data.</text>
</comment>
<keyword evidence="16" id="KW-1185">Reference proteome</keyword>
<name>A0A328DLH1_9ASTE</name>
<dbReference type="InterPro" id="IPR001965">
    <property type="entry name" value="Znf_PHD"/>
</dbReference>
<dbReference type="GO" id="GO:0016925">
    <property type="term" value="P:protein sumoylation"/>
    <property type="evidence" value="ECO:0007669"/>
    <property type="project" value="UniProtKB-UniPathway"/>
</dbReference>
<evidence type="ECO:0000259" key="13">
    <source>
        <dbReference type="PROSITE" id="PS50800"/>
    </source>
</evidence>
<keyword evidence="5" id="KW-0479">Metal-binding</keyword>
<evidence type="ECO:0000256" key="9">
    <source>
        <dbReference type="ARBA" id="ARBA00023242"/>
    </source>
</evidence>
<dbReference type="SUPFAM" id="SSF57903">
    <property type="entry name" value="FYVE/PHD zinc finger"/>
    <property type="match status" value="1"/>
</dbReference>
<evidence type="ECO:0000313" key="15">
    <source>
        <dbReference type="EMBL" id="RAL46100.1"/>
    </source>
</evidence>
<dbReference type="PROSITE" id="PS01359">
    <property type="entry name" value="ZF_PHD_1"/>
    <property type="match status" value="1"/>
</dbReference>
<keyword evidence="12" id="KW-1133">Transmembrane helix</keyword>
<comment type="similarity">
    <text evidence="3">Belongs to the PIAS family.</text>
</comment>
<dbReference type="SUPFAM" id="SSF68906">
    <property type="entry name" value="SAP domain"/>
    <property type="match status" value="1"/>
</dbReference>
<dbReference type="AlphaFoldDB" id="A0A328DLH1"/>
<dbReference type="SMART" id="SM00513">
    <property type="entry name" value="SAP"/>
    <property type="match status" value="1"/>
</dbReference>
<keyword evidence="6 10" id="KW-0863">Zinc-finger</keyword>
<comment type="pathway">
    <text evidence="2">Protein modification; protein sumoylation.</text>
</comment>
<evidence type="ECO:0000256" key="8">
    <source>
        <dbReference type="ARBA" id="ARBA00022833"/>
    </source>
</evidence>
<dbReference type="Gene3D" id="1.10.720.30">
    <property type="entry name" value="SAP domain"/>
    <property type="match status" value="1"/>
</dbReference>
<dbReference type="GO" id="GO:0000785">
    <property type="term" value="C:chromatin"/>
    <property type="evidence" value="ECO:0007669"/>
    <property type="project" value="TreeGrafter"/>
</dbReference>
<keyword evidence="4" id="KW-0808">Transferase</keyword>
<feature type="region of interest" description="Disordered" evidence="11">
    <location>
        <begin position="511"/>
        <end position="533"/>
    </location>
</feature>
<proteinExistence type="inferred from homology"/>
<dbReference type="PANTHER" id="PTHR10782">
    <property type="entry name" value="ZINC FINGER MIZ DOMAIN-CONTAINING PROTEIN"/>
    <property type="match status" value="1"/>
</dbReference>
<evidence type="ECO:0000256" key="6">
    <source>
        <dbReference type="ARBA" id="ARBA00022771"/>
    </source>
</evidence>
<dbReference type="Pfam" id="PF02891">
    <property type="entry name" value="zf-MIZ"/>
    <property type="match status" value="1"/>
</dbReference>
<sequence length="822" mass="90107">MDSLGSIKDKVAKFRVKELKDVLTKLALPKQGKKQDLVDRILACFYDDRVSGMCAKKNDVGKEEVAKIIDDIYRKMQVSGAPDLASKSQGFSNSSNIKLKDEIQDSYKMDKIQCPCGSTLQMESMVKCEDPKCHVLQHVRCVIIPEKVVESGIPQIPHRTFYCELCRLSRADPFWESVAHPLLPVKLTITDIPLDGTNPVQSIEKTFQLTKAENDLLRKQEYAIQAWCILLNDKVQFRMQWPLHSALQFNGSPVRVVNRPGSQSLGANGRDDGPIITPLTGDGVNKVSLAGMDARVFCFGVRIVKKRTVQQILNSIPKESDGERFEDALARVCRVGGGDVAENADSDSDIEIVADFIPVNLRCPMSGSRIKLAGRFKPCVHKGCFDLEVFVEMNLRSRKWQCPICLKNYSLEHIIVDRYLNQITSKVYLLGSFCLVPIFHFIINFLFLFLLIHGAQLRNCGETVTEIEVKRDGSWRAKVEGDQSSLGDLAQWHLPNGNLCISSNAESNKTKSEVLKPQVKQEGSSNDHGSLKVGLKKNPNGVWQISKPVDIIQMSSSDTGSGKGEDASVNQAVVRNLESSINNGVECESVPLGNAEFIILSDSDEENELLIIPGNEDGSLSIQQRGIPDSNDDDPTIRSSGIGIFNNTAASRNNDVGWDTCSSPNNIQGVDLGFQLFCSNADDAAVQHNPNNGYGLSSDLGSIGVATESSIDHSNANISDPLSFGAADPSLQIFLPTRPSDASSIVDPNERDVTNGAQTEDWFSLALGSRGDEATANHIAVNGLNSAPLNDDKSNKTRTGGPGSPFSFPRKCRSARPRPRPY</sequence>
<dbReference type="PROSITE" id="PS50800">
    <property type="entry name" value="SAP"/>
    <property type="match status" value="1"/>
</dbReference>
<evidence type="ECO:0000256" key="3">
    <source>
        <dbReference type="ARBA" id="ARBA00005383"/>
    </source>
</evidence>
<evidence type="ECO:0000256" key="11">
    <source>
        <dbReference type="SAM" id="MobiDB-lite"/>
    </source>
</evidence>
<evidence type="ECO:0000256" key="2">
    <source>
        <dbReference type="ARBA" id="ARBA00004718"/>
    </source>
</evidence>
<gene>
    <name evidence="15" type="ORF">DM860_006254</name>
</gene>
<evidence type="ECO:0000313" key="16">
    <source>
        <dbReference type="Proteomes" id="UP000249390"/>
    </source>
</evidence>
<dbReference type="EMBL" id="NQVE01000125">
    <property type="protein sequence ID" value="RAL46100.1"/>
    <property type="molecule type" value="Genomic_DNA"/>
</dbReference>
<dbReference type="GO" id="GO:0061665">
    <property type="term" value="F:SUMO ligase activity"/>
    <property type="evidence" value="ECO:0007669"/>
    <property type="project" value="TreeGrafter"/>
</dbReference>
<dbReference type="InterPro" id="IPR013083">
    <property type="entry name" value="Znf_RING/FYVE/PHD"/>
</dbReference>
<dbReference type="PANTHER" id="PTHR10782:SF102">
    <property type="entry name" value="E3 SUMO-PROTEIN LIGASE SIZ1"/>
    <property type="match status" value="1"/>
</dbReference>
<evidence type="ECO:0000256" key="10">
    <source>
        <dbReference type="PROSITE-ProRule" id="PRU00452"/>
    </source>
</evidence>
<dbReference type="CDD" id="cd16792">
    <property type="entry name" value="SP-RING_Siz-like"/>
    <property type="match status" value="1"/>
</dbReference>
<dbReference type="InterPro" id="IPR031141">
    <property type="entry name" value="SIZ1/2_SP-RING"/>
</dbReference>
<keyword evidence="9" id="KW-0539">Nucleus</keyword>
<keyword evidence="8" id="KW-0862">Zinc</keyword>
<evidence type="ECO:0000256" key="4">
    <source>
        <dbReference type="ARBA" id="ARBA00022679"/>
    </source>
</evidence>
<evidence type="ECO:0000256" key="5">
    <source>
        <dbReference type="ARBA" id="ARBA00022723"/>
    </source>
</evidence>
<dbReference type="Proteomes" id="UP000249390">
    <property type="component" value="Unassembled WGS sequence"/>
</dbReference>
<dbReference type="InterPro" id="IPR003034">
    <property type="entry name" value="SAP_dom"/>
</dbReference>
<dbReference type="SMART" id="SM00249">
    <property type="entry name" value="PHD"/>
    <property type="match status" value="1"/>
</dbReference>
<feature type="compositionally biased region" description="Basic residues" evidence="11">
    <location>
        <begin position="810"/>
        <end position="822"/>
    </location>
</feature>